<sequence>MNRHRLSRVEILDDPVQGMRAFDLNSYLRNGNMNLPYGERISLELLFYDQAGATFTKPLSIRAKSWLSMTRGLLK</sequence>
<organism evidence="1 2">
    <name type="scientific">Alcanivorax jadensis T9</name>
    <dbReference type="NCBI Taxonomy" id="1177181"/>
    <lineage>
        <taxon>Bacteria</taxon>
        <taxon>Pseudomonadati</taxon>
        <taxon>Pseudomonadota</taxon>
        <taxon>Gammaproteobacteria</taxon>
        <taxon>Oceanospirillales</taxon>
        <taxon>Alcanivoracaceae</taxon>
        <taxon>Alcanivorax</taxon>
    </lineage>
</organism>
<accession>A0ABR4WBY3</accession>
<reference evidence="1 2" key="1">
    <citation type="submission" date="2012-09" db="EMBL/GenBank/DDBJ databases">
        <title>Genome Sequence of alkane-degrading Bacterium Alcanivorax jadensis T9.</title>
        <authorList>
            <person name="Lai Q."/>
            <person name="Shao Z."/>
        </authorList>
    </citation>
    <scope>NUCLEOTIDE SEQUENCE [LARGE SCALE GENOMIC DNA]</scope>
    <source>
        <strain evidence="1 2">T9</strain>
    </source>
</reference>
<proteinExistence type="predicted"/>
<evidence type="ECO:0000313" key="2">
    <source>
        <dbReference type="Proteomes" id="UP000029443"/>
    </source>
</evidence>
<name>A0ABR4WBY3_9GAMM</name>
<comment type="caution">
    <text evidence="1">The sequence shown here is derived from an EMBL/GenBank/DDBJ whole genome shotgun (WGS) entry which is preliminary data.</text>
</comment>
<dbReference type="RefSeq" id="WP_052042817.1">
    <property type="nucleotide sequence ID" value="NZ_ARXU01000007.1"/>
</dbReference>
<protein>
    <submittedName>
        <fullName evidence="1">Uncharacterized protein</fullName>
    </submittedName>
</protein>
<gene>
    <name evidence="1" type="ORF">T9A_02129</name>
</gene>
<dbReference type="EMBL" id="ARXU01000007">
    <property type="protein sequence ID" value="KGD60931.1"/>
    <property type="molecule type" value="Genomic_DNA"/>
</dbReference>
<keyword evidence="2" id="KW-1185">Reference proteome</keyword>
<dbReference type="Proteomes" id="UP000029443">
    <property type="component" value="Unassembled WGS sequence"/>
</dbReference>
<evidence type="ECO:0000313" key="1">
    <source>
        <dbReference type="EMBL" id="KGD60931.1"/>
    </source>
</evidence>